<dbReference type="Pfam" id="PF08668">
    <property type="entry name" value="HDOD"/>
    <property type="match status" value="1"/>
</dbReference>
<dbReference type="Gene3D" id="1.10.3210.10">
    <property type="entry name" value="Hypothetical protein af1432"/>
    <property type="match status" value="1"/>
</dbReference>
<dbReference type="PANTHER" id="PTHR33525">
    <property type="match status" value="1"/>
</dbReference>
<evidence type="ECO:0000313" key="3">
    <source>
        <dbReference type="Proteomes" id="UP000091969"/>
    </source>
</evidence>
<evidence type="ECO:0000313" key="2">
    <source>
        <dbReference type="EMBL" id="OBS31973.1"/>
    </source>
</evidence>
<gene>
    <name evidence="2" type="ORF">A9O67_11085</name>
</gene>
<organism evidence="2 3">
    <name type="scientific">Tepidimonas fonticaldi</name>
    <dbReference type="NCBI Taxonomy" id="1101373"/>
    <lineage>
        <taxon>Bacteria</taxon>
        <taxon>Pseudomonadati</taxon>
        <taxon>Pseudomonadota</taxon>
        <taxon>Betaproteobacteria</taxon>
        <taxon>Burkholderiales</taxon>
        <taxon>Tepidimonas</taxon>
    </lineage>
</organism>
<dbReference type="RefSeq" id="WP_068606378.1">
    <property type="nucleotide sequence ID" value="NZ_LZDH01000003.1"/>
</dbReference>
<evidence type="ECO:0000259" key="1">
    <source>
        <dbReference type="PROSITE" id="PS51833"/>
    </source>
</evidence>
<dbReference type="PANTHER" id="PTHR33525:SF6">
    <property type="entry name" value="HDOD DOMAIN-CONTAINING PROTEIN"/>
    <property type="match status" value="1"/>
</dbReference>
<feature type="domain" description="HDOD" evidence="1">
    <location>
        <begin position="13"/>
        <end position="205"/>
    </location>
</feature>
<protein>
    <recommendedName>
        <fullName evidence="1">HDOD domain-containing protein</fullName>
    </recommendedName>
</protein>
<dbReference type="AlphaFoldDB" id="A0A1A6DYQ1"/>
<dbReference type="InterPro" id="IPR052340">
    <property type="entry name" value="RNase_Y/CdgJ"/>
</dbReference>
<dbReference type="OrthoDB" id="9770715at2"/>
<dbReference type="EMBL" id="LZDH01000003">
    <property type="protein sequence ID" value="OBS31973.1"/>
    <property type="molecule type" value="Genomic_DNA"/>
</dbReference>
<name>A0A1A6DYQ1_9BURK</name>
<dbReference type="Proteomes" id="UP000091969">
    <property type="component" value="Unassembled WGS sequence"/>
</dbReference>
<dbReference type="InterPro" id="IPR013976">
    <property type="entry name" value="HDOD"/>
</dbReference>
<dbReference type="SUPFAM" id="SSF109604">
    <property type="entry name" value="HD-domain/PDEase-like"/>
    <property type="match status" value="1"/>
</dbReference>
<keyword evidence="3" id="KW-1185">Reference proteome</keyword>
<dbReference type="STRING" id="1101373.A9O67_11085"/>
<dbReference type="PROSITE" id="PS51833">
    <property type="entry name" value="HDOD"/>
    <property type="match status" value="1"/>
</dbReference>
<proteinExistence type="predicted"/>
<accession>A0A1A6DYQ1</accession>
<comment type="caution">
    <text evidence="2">The sequence shown here is derived from an EMBL/GenBank/DDBJ whole genome shotgun (WGS) entry which is preliminary data.</text>
</comment>
<sequence length="268" mass="29521">MRLQALLQRPDALPVVPEVAARLIATFGRDEVDLNAVTADIERDPALVARLLQQANSAFLRLLRPVHSVRDAVTVLGLHRVRALVLAAAVQSRFPAPPGIDLERFWAYSFVAASVARRVCAPRRLDDNVAFTAALLHAVGELVMHQALPEVMRDLDRERPWFALERAGAEYQALGYSYAEVGAALAQHWRLPRVLVQAIEHHVDPLHRESADPLAAVVHMAAWRARLWTLGNQRDALIHTYPDAVGELLQLDPDTLVDPGGVDIEGGA</sequence>
<reference evidence="2 3" key="1">
    <citation type="submission" date="2016-06" db="EMBL/GenBank/DDBJ databases">
        <title>Genome sequence of Tepidimonas fonticaldi PL17.</title>
        <authorList>
            <person name="Pinnaka A.K."/>
        </authorList>
    </citation>
    <scope>NUCLEOTIDE SEQUENCE [LARGE SCALE GENOMIC DNA]</scope>
    <source>
        <strain evidence="2 3">PL17</strain>
    </source>
</reference>